<feature type="domain" description="MADF" evidence="1">
    <location>
        <begin position="12"/>
        <end position="114"/>
    </location>
</feature>
<dbReference type="GO" id="GO:0006357">
    <property type="term" value="P:regulation of transcription by RNA polymerase II"/>
    <property type="evidence" value="ECO:0007669"/>
    <property type="project" value="TreeGrafter"/>
</dbReference>
<dbReference type="Proteomes" id="UP000053097">
    <property type="component" value="Unassembled WGS sequence"/>
</dbReference>
<dbReference type="PANTHER" id="PTHR12243">
    <property type="entry name" value="MADF DOMAIN TRANSCRIPTION FACTOR"/>
    <property type="match status" value="1"/>
</dbReference>
<gene>
    <name evidence="2" type="ORF">X777_07708</name>
</gene>
<dbReference type="AlphaFoldDB" id="A0A026W9X7"/>
<proteinExistence type="predicted"/>
<dbReference type="InterPro" id="IPR039353">
    <property type="entry name" value="TF_Adf1"/>
</dbReference>
<organism evidence="2 3">
    <name type="scientific">Ooceraea biroi</name>
    <name type="common">Clonal raider ant</name>
    <name type="synonym">Cerapachys biroi</name>
    <dbReference type="NCBI Taxonomy" id="2015173"/>
    <lineage>
        <taxon>Eukaryota</taxon>
        <taxon>Metazoa</taxon>
        <taxon>Ecdysozoa</taxon>
        <taxon>Arthropoda</taxon>
        <taxon>Hexapoda</taxon>
        <taxon>Insecta</taxon>
        <taxon>Pterygota</taxon>
        <taxon>Neoptera</taxon>
        <taxon>Endopterygota</taxon>
        <taxon>Hymenoptera</taxon>
        <taxon>Apocrita</taxon>
        <taxon>Aculeata</taxon>
        <taxon>Formicoidea</taxon>
        <taxon>Formicidae</taxon>
        <taxon>Dorylinae</taxon>
        <taxon>Ooceraea</taxon>
    </lineage>
</organism>
<feature type="non-terminal residue" evidence="2">
    <location>
        <position position="1"/>
    </location>
</feature>
<dbReference type="GO" id="GO:0005634">
    <property type="term" value="C:nucleus"/>
    <property type="evidence" value="ECO:0007669"/>
    <property type="project" value="TreeGrafter"/>
</dbReference>
<keyword evidence="3" id="KW-1185">Reference proteome</keyword>
<sequence length="162" mass="18470">STIFDKSTLEEMLIEEVRKRPPLYDYTLPLSVRGRHKLAELWREISTTLNGRISPDDAKKRWKSLKDTFSKAVAEGKNPVDQRDRVHKNHGNILKQCPSYVWYLQTESITFHTCICCKHNTKSGILIIQSGILKSGIYTGCLKRNRTFALEMVLVAISSCSG</sequence>
<dbReference type="EMBL" id="KK107308">
    <property type="protein sequence ID" value="EZA52902.1"/>
    <property type="molecule type" value="Genomic_DNA"/>
</dbReference>
<evidence type="ECO:0000313" key="2">
    <source>
        <dbReference type="EMBL" id="EZA52902.1"/>
    </source>
</evidence>
<accession>A0A026W9X7</accession>
<name>A0A026W9X7_OOCBI</name>
<protein>
    <recommendedName>
        <fullName evidence="1">MADF domain-containing protein</fullName>
    </recommendedName>
</protein>
<dbReference type="PROSITE" id="PS51029">
    <property type="entry name" value="MADF"/>
    <property type="match status" value="1"/>
</dbReference>
<dbReference type="InterPro" id="IPR006578">
    <property type="entry name" value="MADF-dom"/>
</dbReference>
<dbReference type="GO" id="GO:0005667">
    <property type="term" value="C:transcription regulator complex"/>
    <property type="evidence" value="ECO:0007669"/>
    <property type="project" value="TreeGrafter"/>
</dbReference>
<dbReference type="SMART" id="SM00595">
    <property type="entry name" value="MADF"/>
    <property type="match status" value="1"/>
</dbReference>
<dbReference type="PANTHER" id="PTHR12243:SF67">
    <property type="entry name" value="COREPRESSOR OF PANGOLIN, ISOFORM A-RELATED"/>
    <property type="match status" value="1"/>
</dbReference>
<dbReference type="Pfam" id="PF10545">
    <property type="entry name" value="MADF_DNA_bdg"/>
    <property type="match status" value="1"/>
</dbReference>
<evidence type="ECO:0000313" key="3">
    <source>
        <dbReference type="Proteomes" id="UP000053097"/>
    </source>
</evidence>
<evidence type="ECO:0000259" key="1">
    <source>
        <dbReference type="PROSITE" id="PS51029"/>
    </source>
</evidence>
<reference evidence="2 3" key="1">
    <citation type="journal article" date="2014" name="Curr. Biol.">
        <title>The genome of the clonal raider ant Cerapachys biroi.</title>
        <authorList>
            <person name="Oxley P.R."/>
            <person name="Ji L."/>
            <person name="Fetter-Pruneda I."/>
            <person name="McKenzie S.K."/>
            <person name="Li C."/>
            <person name="Hu H."/>
            <person name="Zhang G."/>
            <person name="Kronauer D.J."/>
        </authorList>
    </citation>
    <scope>NUCLEOTIDE SEQUENCE [LARGE SCALE GENOMIC DNA]</scope>
</reference>